<keyword evidence="4" id="KW-1185">Reference proteome</keyword>
<evidence type="ECO:0008006" key="5">
    <source>
        <dbReference type="Google" id="ProtNLM"/>
    </source>
</evidence>
<comment type="caution">
    <text evidence="3">The sequence shown here is derived from an EMBL/GenBank/DDBJ whole genome shotgun (WGS) entry which is preliminary data.</text>
</comment>
<reference evidence="3 4" key="1">
    <citation type="submission" date="2018-10" db="EMBL/GenBank/DDBJ databases">
        <title>Sequencing the genomes of 1000 actinobacteria strains.</title>
        <authorList>
            <person name="Klenk H.-P."/>
        </authorList>
    </citation>
    <scope>NUCLEOTIDE SEQUENCE [LARGE SCALE GENOMIC DNA]</scope>
    <source>
        <strain evidence="3 4">DSM 43800</strain>
    </source>
</reference>
<feature type="transmembrane region" description="Helical" evidence="2">
    <location>
        <begin position="48"/>
        <end position="65"/>
    </location>
</feature>
<evidence type="ECO:0000313" key="3">
    <source>
        <dbReference type="EMBL" id="RKT57619.1"/>
    </source>
</evidence>
<feature type="compositionally biased region" description="Polar residues" evidence="1">
    <location>
        <begin position="118"/>
        <end position="129"/>
    </location>
</feature>
<dbReference type="OrthoDB" id="3675370at2"/>
<feature type="transmembrane region" description="Helical" evidence="2">
    <location>
        <begin position="22"/>
        <end position="42"/>
    </location>
</feature>
<gene>
    <name evidence="3" type="ORF">C8E97_6343</name>
</gene>
<dbReference type="EMBL" id="RBXO01000001">
    <property type="protein sequence ID" value="RKT57619.1"/>
    <property type="molecule type" value="Genomic_DNA"/>
</dbReference>
<evidence type="ECO:0000256" key="2">
    <source>
        <dbReference type="SAM" id="Phobius"/>
    </source>
</evidence>
<dbReference type="RefSeq" id="WP_121009509.1">
    <property type="nucleotide sequence ID" value="NZ_RBXO01000001.1"/>
</dbReference>
<organism evidence="3 4">
    <name type="scientific">Saccharothrix australiensis</name>
    <dbReference type="NCBI Taxonomy" id="2072"/>
    <lineage>
        <taxon>Bacteria</taxon>
        <taxon>Bacillati</taxon>
        <taxon>Actinomycetota</taxon>
        <taxon>Actinomycetes</taxon>
        <taxon>Pseudonocardiales</taxon>
        <taxon>Pseudonocardiaceae</taxon>
        <taxon>Saccharothrix</taxon>
    </lineage>
</organism>
<keyword evidence="2" id="KW-0472">Membrane</keyword>
<proteinExistence type="predicted"/>
<evidence type="ECO:0000313" key="4">
    <source>
        <dbReference type="Proteomes" id="UP000282084"/>
    </source>
</evidence>
<feature type="transmembrane region" description="Helical" evidence="2">
    <location>
        <begin position="70"/>
        <end position="89"/>
    </location>
</feature>
<protein>
    <recommendedName>
        <fullName evidence="5">DUF4352 domain-containing protein</fullName>
    </recommendedName>
</protein>
<feature type="region of interest" description="Disordered" evidence="1">
    <location>
        <begin position="105"/>
        <end position="132"/>
    </location>
</feature>
<name>A0A495W887_9PSEU</name>
<keyword evidence="2" id="KW-1133">Transmembrane helix</keyword>
<dbReference type="AlphaFoldDB" id="A0A495W887"/>
<accession>A0A495W887</accession>
<keyword evidence="2" id="KW-0812">Transmembrane</keyword>
<evidence type="ECO:0000256" key="1">
    <source>
        <dbReference type="SAM" id="MobiDB-lite"/>
    </source>
</evidence>
<sequence>MTYPQGAPEYAPAAPQPKPNKFGALAWTALIVGIVGVVGSPVIFLNNLTAVAAFVGAVLGVIALFGTKKVLAGIGTALCVLGIVFTVIAQQAAVEKLDEIINGTTNQGQVNDGDAGNGQATRTDTTNAPPTWGQRYTWKSGLAVDVSAPAACTPGEYASPRGVERAVKITVTVTNGTDKAFETAVLTIGGDAQFNGKKAEQVFDSNGQCGGGGLDSTTVLPGKTYTYETSYAVGAQPGELQVVFQPDFGSDKAVFVGQA</sequence>
<dbReference type="Proteomes" id="UP000282084">
    <property type="component" value="Unassembled WGS sequence"/>
</dbReference>